<sequence>MIYRSKESYNITGAAMHVYNVLGSGFLEAVYQEALAIEFAKRGIPFEREKELKVFYDGHELKQTYRADFVCYGDIIIELKAVSELNDSHRSQVYNYLKATGFKLGILYNFGHSGGLEYERKVF</sequence>
<reference evidence="2 3" key="1">
    <citation type="submission" date="2018-08" db="EMBL/GenBank/DDBJ databases">
        <title>A genome reference for cultivated species of the human gut microbiota.</title>
        <authorList>
            <person name="Zou Y."/>
            <person name="Xue W."/>
            <person name="Luo G."/>
        </authorList>
    </citation>
    <scope>NUCLEOTIDE SEQUENCE [LARGE SCALE GENOMIC DNA]</scope>
    <source>
        <strain evidence="2 3">OM06-11</strain>
    </source>
</reference>
<dbReference type="AlphaFoldDB" id="A0AA92TGS0"/>
<protein>
    <submittedName>
        <fullName evidence="1">GxxExxY protein</fullName>
    </submittedName>
</protein>
<comment type="caution">
    <text evidence="1">The sequence shown here is derived from an EMBL/GenBank/DDBJ whole genome shotgun (WGS) entry which is preliminary data.</text>
</comment>
<reference evidence="1" key="2">
    <citation type="submission" date="2022-07" db="EMBL/GenBank/DDBJ databases">
        <title>Prevotella copri.</title>
        <authorList>
            <person name="Yang C."/>
        </authorList>
    </citation>
    <scope>NUCLEOTIDE SEQUENCE</scope>
    <source>
        <strain evidence="1">HF1805</strain>
    </source>
</reference>
<evidence type="ECO:0000313" key="2">
    <source>
        <dbReference type="EMBL" id="RGN11808.1"/>
    </source>
</evidence>
<proteinExistence type="predicted"/>
<dbReference type="EMBL" id="QSUC01000004">
    <property type="protein sequence ID" value="RGN11808.1"/>
    <property type="molecule type" value="Genomic_DNA"/>
</dbReference>
<organism evidence="1 4">
    <name type="scientific">Segatella copri</name>
    <dbReference type="NCBI Taxonomy" id="165179"/>
    <lineage>
        <taxon>Bacteria</taxon>
        <taxon>Pseudomonadati</taxon>
        <taxon>Bacteroidota</taxon>
        <taxon>Bacteroidia</taxon>
        <taxon>Bacteroidales</taxon>
        <taxon>Prevotellaceae</taxon>
        <taxon>Segatella</taxon>
    </lineage>
</organism>
<name>A0AA92TGS0_9BACT</name>
<dbReference type="NCBIfam" id="TIGR04256">
    <property type="entry name" value="GxxExxY"/>
    <property type="match status" value="1"/>
</dbReference>
<dbReference type="EMBL" id="JANDWU010000010">
    <property type="protein sequence ID" value="MCP9549291.1"/>
    <property type="molecule type" value="Genomic_DNA"/>
</dbReference>
<dbReference type="Proteomes" id="UP001205506">
    <property type="component" value="Unassembled WGS sequence"/>
</dbReference>
<accession>A0AA92TGS0</accession>
<dbReference type="Proteomes" id="UP000261245">
    <property type="component" value="Unassembled WGS sequence"/>
</dbReference>
<dbReference type="InterPro" id="IPR026350">
    <property type="entry name" value="GxxExxY"/>
</dbReference>
<gene>
    <name evidence="2" type="ORF">DXB80_02665</name>
    <name evidence="1" type="ORF">NNC68_07370</name>
</gene>
<dbReference type="RefSeq" id="WP_117727326.1">
    <property type="nucleotide sequence ID" value="NZ_JANDWU010000010.1"/>
</dbReference>
<evidence type="ECO:0000313" key="3">
    <source>
        <dbReference type="Proteomes" id="UP000261245"/>
    </source>
</evidence>
<evidence type="ECO:0000313" key="4">
    <source>
        <dbReference type="Proteomes" id="UP001205506"/>
    </source>
</evidence>
<evidence type="ECO:0000313" key="1">
    <source>
        <dbReference type="EMBL" id="MCP9549291.1"/>
    </source>
</evidence>
<dbReference type="Pfam" id="PF13366">
    <property type="entry name" value="PDDEXK_3"/>
    <property type="match status" value="1"/>
</dbReference>